<reference evidence="1 2" key="1">
    <citation type="submission" date="2017-08" db="EMBL/GenBank/DDBJ databases">
        <title>Complete genome of Colwellia sp. NB097-1, a psychrophile bacterium ioslated from Bering Sea.</title>
        <authorList>
            <person name="Chen X."/>
        </authorList>
    </citation>
    <scope>NUCLEOTIDE SEQUENCE [LARGE SCALE GENOMIC DNA]</scope>
    <source>
        <strain evidence="1 2">NB097-1</strain>
    </source>
</reference>
<evidence type="ECO:0008006" key="3">
    <source>
        <dbReference type="Google" id="ProtNLM"/>
    </source>
</evidence>
<dbReference type="KEGG" id="cber:B5D82_10820"/>
<organism evidence="1 2">
    <name type="scientific">Cognaticolwellia beringensis</name>
    <dbReference type="NCBI Taxonomy" id="1967665"/>
    <lineage>
        <taxon>Bacteria</taxon>
        <taxon>Pseudomonadati</taxon>
        <taxon>Pseudomonadota</taxon>
        <taxon>Gammaproteobacteria</taxon>
        <taxon>Alteromonadales</taxon>
        <taxon>Colwelliaceae</taxon>
        <taxon>Cognaticolwellia</taxon>
    </lineage>
</organism>
<accession>A0A222G8I1</accession>
<dbReference type="SUPFAM" id="SSF53850">
    <property type="entry name" value="Periplasmic binding protein-like II"/>
    <property type="match status" value="1"/>
</dbReference>
<dbReference type="Proteomes" id="UP000202259">
    <property type="component" value="Chromosome"/>
</dbReference>
<gene>
    <name evidence="1" type="ORF">B5D82_10820</name>
</gene>
<dbReference type="EMBL" id="CP020465">
    <property type="protein sequence ID" value="ASP48206.1"/>
    <property type="molecule type" value="Genomic_DNA"/>
</dbReference>
<proteinExistence type="predicted"/>
<evidence type="ECO:0000313" key="2">
    <source>
        <dbReference type="Proteomes" id="UP000202259"/>
    </source>
</evidence>
<protein>
    <recommendedName>
        <fullName evidence="3">PBP domain-containing protein</fullName>
    </recommendedName>
</protein>
<evidence type="ECO:0000313" key="1">
    <source>
        <dbReference type="EMBL" id="ASP48206.1"/>
    </source>
</evidence>
<name>A0A222G8I1_9GAMM</name>
<sequence>MLSSVNYKDENIKTIFIHIVAVILLFSPQVNAINVISNITAETTTLSVTQLRRIYSMRQVHWQNGIPIVVYVLASKNPLHQQFCREQLRLFPYQLDRIWHKLTFSGYGVAPIEVATESELIHAVKSTKGAIGYVENSLEVKDVNIIKIDD</sequence>
<dbReference type="Gene3D" id="3.40.190.10">
    <property type="entry name" value="Periplasmic binding protein-like II"/>
    <property type="match status" value="1"/>
</dbReference>
<dbReference type="AlphaFoldDB" id="A0A222G8I1"/>
<keyword evidence="2" id="KW-1185">Reference proteome</keyword>